<evidence type="ECO:0000259" key="6">
    <source>
        <dbReference type="PROSITE" id="PS50865"/>
    </source>
</evidence>
<dbReference type="Gene3D" id="6.10.140.2220">
    <property type="match status" value="1"/>
</dbReference>
<accession>A0A6U3NKD6</accession>
<dbReference type="PROSITE" id="PS01360">
    <property type="entry name" value="ZF_MYND_1"/>
    <property type="match status" value="1"/>
</dbReference>
<protein>
    <recommendedName>
        <fullName evidence="6">MYND-type domain-containing protein</fullName>
    </recommendedName>
</protein>
<sequence length="331" mass="37924">MPKKSKRKGKTVSSTPSFDGLMDSYTDEVGRMFCTEHGRDYCHVCCVDYRMGNRVQEEAAGLRKKDEVEDAARMYATCLRALRGMERMHPRPSEEIFAQNRQWRDEQKALLDKFAEEGHDVAPVIQKAIVREESDELEMNAMTEQMARMNPGQTHFEIGGEESQKIYDEFIRPPKTKSTRGDYFTCAYCGKTSDKKLLMCSRCKTYSYCGKECQKAAWPAHKKNECVKKETEAKKAKLTWEQVEAHGGMPAPGTLEVKAISDESYFVRQVFQCRDRVGICRRIAAYTNSQKIPGLRVGATVQWKKPRFHYFTDGSSGARIEEEDLENIVVK</sequence>
<evidence type="ECO:0000256" key="3">
    <source>
        <dbReference type="ARBA" id="ARBA00022833"/>
    </source>
</evidence>
<feature type="region of interest" description="Disordered" evidence="5">
    <location>
        <begin position="1"/>
        <end position="20"/>
    </location>
</feature>
<keyword evidence="2 4" id="KW-0863">Zinc-finger</keyword>
<keyword evidence="3" id="KW-0862">Zinc</keyword>
<name>A0A6U3NKD6_9STRA</name>
<evidence type="ECO:0000256" key="5">
    <source>
        <dbReference type="SAM" id="MobiDB-lite"/>
    </source>
</evidence>
<feature type="compositionally biased region" description="Basic residues" evidence="5">
    <location>
        <begin position="1"/>
        <end position="10"/>
    </location>
</feature>
<dbReference type="SUPFAM" id="SSF144232">
    <property type="entry name" value="HIT/MYND zinc finger-like"/>
    <property type="match status" value="1"/>
</dbReference>
<evidence type="ECO:0000313" key="7">
    <source>
        <dbReference type="EMBL" id="CAD9313850.1"/>
    </source>
</evidence>
<proteinExistence type="predicted"/>
<organism evidence="7">
    <name type="scientific">Ditylum brightwellii</name>
    <dbReference type="NCBI Taxonomy" id="49249"/>
    <lineage>
        <taxon>Eukaryota</taxon>
        <taxon>Sar</taxon>
        <taxon>Stramenopiles</taxon>
        <taxon>Ochrophyta</taxon>
        <taxon>Bacillariophyta</taxon>
        <taxon>Mediophyceae</taxon>
        <taxon>Lithodesmiophycidae</taxon>
        <taxon>Lithodesmiales</taxon>
        <taxon>Lithodesmiaceae</taxon>
        <taxon>Ditylum</taxon>
    </lineage>
</organism>
<dbReference type="InterPro" id="IPR002893">
    <property type="entry name" value="Znf_MYND"/>
</dbReference>
<evidence type="ECO:0000256" key="4">
    <source>
        <dbReference type="PROSITE-ProRule" id="PRU00134"/>
    </source>
</evidence>
<feature type="domain" description="MYND-type" evidence="6">
    <location>
        <begin position="186"/>
        <end position="226"/>
    </location>
</feature>
<gene>
    <name evidence="7" type="ORF">DBRI1063_LOCUS256</name>
</gene>
<evidence type="ECO:0000256" key="2">
    <source>
        <dbReference type="ARBA" id="ARBA00022771"/>
    </source>
</evidence>
<reference evidence="7" key="1">
    <citation type="submission" date="2021-01" db="EMBL/GenBank/DDBJ databases">
        <authorList>
            <person name="Corre E."/>
            <person name="Pelletier E."/>
            <person name="Niang G."/>
            <person name="Scheremetjew M."/>
            <person name="Finn R."/>
            <person name="Kale V."/>
            <person name="Holt S."/>
            <person name="Cochrane G."/>
            <person name="Meng A."/>
            <person name="Brown T."/>
            <person name="Cohen L."/>
        </authorList>
    </citation>
    <scope>NUCLEOTIDE SEQUENCE</scope>
    <source>
        <strain evidence="7">Pop2</strain>
    </source>
</reference>
<dbReference type="GO" id="GO:0008270">
    <property type="term" value="F:zinc ion binding"/>
    <property type="evidence" value="ECO:0007669"/>
    <property type="project" value="UniProtKB-KW"/>
</dbReference>
<dbReference type="Pfam" id="PF01753">
    <property type="entry name" value="zf-MYND"/>
    <property type="match status" value="1"/>
</dbReference>
<keyword evidence="1" id="KW-0479">Metal-binding</keyword>
<dbReference type="AlphaFoldDB" id="A0A6U3NKD6"/>
<dbReference type="EMBL" id="HBGN01000430">
    <property type="protein sequence ID" value="CAD9313850.1"/>
    <property type="molecule type" value="Transcribed_RNA"/>
</dbReference>
<evidence type="ECO:0000256" key="1">
    <source>
        <dbReference type="ARBA" id="ARBA00022723"/>
    </source>
</evidence>
<dbReference type="PROSITE" id="PS50865">
    <property type="entry name" value="ZF_MYND_2"/>
    <property type="match status" value="1"/>
</dbReference>